<dbReference type="NCBIfam" id="TIGR02532">
    <property type="entry name" value="IV_pilin_GFxxxE"/>
    <property type="match status" value="1"/>
</dbReference>
<dbReference type="PROSITE" id="PS00409">
    <property type="entry name" value="PROKAR_NTER_METHYL"/>
    <property type="match status" value="1"/>
</dbReference>
<dbReference type="Pfam" id="PF16732">
    <property type="entry name" value="ComP_DUS"/>
    <property type="match status" value="1"/>
</dbReference>
<dbReference type="Proteomes" id="UP000838100">
    <property type="component" value="Unassembled WGS sequence"/>
</dbReference>
<evidence type="ECO:0000313" key="4">
    <source>
        <dbReference type="Proteomes" id="UP000838100"/>
    </source>
</evidence>
<comment type="caution">
    <text evidence="3">The sequence shown here is derived from an EMBL/GenBank/DDBJ whole genome shotgun (WGS) entry which is preliminary data.</text>
</comment>
<dbReference type="Gene3D" id="3.30.700.10">
    <property type="entry name" value="Glycoprotein, Type 4 Pilin"/>
    <property type="match status" value="1"/>
</dbReference>
<dbReference type="EMBL" id="CAKLPX010000005">
    <property type="protein sequence ID" value="CAH0993209.1"/>
    <property type="molecule type" value="Genomic_DNA"/>
</dbReference>
<accession>A0ABM9AJF7</accession>
<evidence type="ECO:0000313" key="3">
    <source>
        <dbReference type="EMBL" id="CAH0993209.1"/>
    </source>
</evidence>
<reference evidence="3" key="1">
    <citation type="submission" date="2021-12" db="EMBL/GenBank/DDBJ databases">
        <authorList>
            <person name="Rodrigo-Torres L."/>
            <person name="Arahal R. D."/>
            <person name="Lucena T."/>
        </authorList>
    </citation>
    <scope>NUCLEOTIDE SEQUENCE</scope>
    <source>
        <strain evidence="3">CECT 8267</strain>
    </source>
</reference>
<dbReference type="PANTHER" id="PTHR30093:SF47">
    <property type="entry name" value="TYPE IV PILUS NON-CORE MINOR PILIN PILE"/>
    <property type="match status" value="1"/>
</dbReference>
<dbReference type="RefSeq" id="WP_237445885.1">
    <property type="nucleotide sequence ID" value="NZ_CAKLPX010000005.1"/>
</dbReference>
<keyword evidence="4" id="KW-1185">Reference proteome</keyword>
<evidence type="ECO:0000256" key="2">
    <source>
        <dbReference type="SAM" id="Phobius"/>
    </source>
</evidence>
<organism evidence="3 4">
    <name type="scientific">Sinobacterium norvegicum</name>
    <dbReference type="NCBI Taxonomy" id="1641715"/>
    <lineage>
        <taxon>Bacteria</taxon>
        <taxon>Pseudomonadati</taxon>
        <taxon>Pseudomonadota</taxon>
        <taxon>Gammaproteobacteria</taxon>
        <taxon>Cellvibrionales</taxon>
        <taxon>Spongiibacteraceae</taxon>
        <taxon>Sinobacterium</taxon>
    </lineage>
</organism>
<keyword evidence="2" id="KW-0812">Transmembrane</keyword>
<feature type="transmembrane region" description="Helical" evidence="2">
    <location>
        <begin position="6"/>
        <end position="29"/>
    </location>
</feature>
<dbReference type="InterPro" id="IPR000983">
    <property type="entry name" value="Bac_GSPG_pilin"/>
</dbReference>
<dbReference type="Pfam" id="PF07963">
    <property type="entry name" value="N_methyl"/>
    <property type="match status" value="1"/>
</dbReference>
<proteinExistence type="predicted"/>
<sequence length="142" mass="15225">MKQQGFTLVELLVVVAIIGVISAVAMPLYKEHVDNARRSQAKGALVAFATRIERHYAETGSYEKDSDGNKISADDIFYSEIPQGASGADRDYILSIEDSGTDDETYLIKATANGAMAGDGDFSLSSTGVKAWGSTSCWEKSC</sequence>
<keyword evidence="1" id="KW-0488">Methylation</keyword>
<protein>
    <submittedName>
        <fullName evidence="3">Uncharacterized protein</fullName>
    </submittedName>
</protein>
<evidence type="ECO:0000256" key="1">
    <source>
        <dbReference type="ARBA" id="ARBA00022481"/>
    </source>
</evidence>
<dbReference type="InterPro" id="IPR012902">
    <property type="entry name" value="N_methyl_site"/>
</dbReference>
<gene>
    <name evidence="3" type="ORF">SIN8267_03350</name>
</gene>
<name>A0ABM9AJF7_9GAMM</name>
<dbReference type="SUPFAM" id="SSF54523">
    <property type="entry name" value="Pili subunits"/>
    <property type="match status" value="1"/>
</dbReference>
<keyword evidence="2" id="KW-1133">Transmembrane helix</keyword>
<dbReference type="PANTHER" id="PTHR30093">
    <property type="entry name" value="GENERAL SECRETION PATHWAY PROTEIN G"/>
    <property type="match status" value="1"/>
</dbReference>
<dbReference type="PRINTS" id="PR00813">
    <property type="entry name" value="BCTERIALGSPG"/>
</dbReference>
<dbReference type="InterPro" id="IPR031982">
    <property type="entry name" value="PilE-like"/>
</dbReference>
<keyword evidence="2" id="KW-0472">Membrane</keyword>
<dbReference type="InterPro" id="IPR045584">
    <property type="entry name" value="Pilin-like"/>
</dbReference>